<reference evidence="10" key="1">
    <citation type="submission" date="2016-06" db="UniProtKB">
        <authorList>
            <consortium name="WormBaseParasite"/>
        </authorList>
    </citation>
    <scope>IDENTIFICATION</scope>
</reference>
<evidence type="ECO:0000259" key="7">
    <source>
        <dbReference type="Pfam" id="PF01138"/>
    </source>
</evidence>
<gene>
    <name evidence="8" type="ORF">NOO_LOCUS5824</name>
</gene>
<protein>
    <recommendedName>
        <fullName evidence="6">Ribosomal RNA-processing protein 42</fullName>
    </recommendedName>
</protein>
<sequence length="350" mass="38600">MDLGRCGYSTSVGINLMVYITPITIETLQFDKVQEPCGYHYKKMEVRLSDAEKVFIIHGAQEGLRADGRSPFDYRPITIQTGVLATTNGSARVRIGSTDLLIGVKAELINMESVAVYRNRLNFFVDCSANATPLFVGRGGEEFADELSAALDAAYDNNYVLPDLKKLILSPTHAWKLFVDIVLLQCDGNVIDAAGLGVKAALKDTEISEVIVRPADEGKYTIDLPDDNTVWKLDISRVPLFVSVNRLGTAKIVDNSLAEEACTRTSVWIAVAPQFVSDTGHNKSSQSPVKHDNCIITFMRQCDGGTLEIDSLEEMINIGLKVVGQLHEALDRRLIDENWMAEKPLSTFLQ</sequence>
<evidence type="ECO:0000256" key="3">
    <source>
        <dbReference type="ARBA" id="ARBA00006678"/>
    </source>
</evidence>
<evidence type="ECO:0000256" key="1">
    <source>
        <dbReference type="ARBA" id="ARBA00004496"/>
    </source>
</evidence>
<dbReference type="InterPro" id="IPR001247">
    <property type="entry name" value="ExoRNase_PH_dom1"/>
</dbReference>
<dbReference type="GO" id="GO:0071028">
    <property type="term" value="P:nuclear mRNA surveillance"/>
    <property type="evidence" value="ECO:0007669"/>
    <property type="project" value="TreeGrafter"/>
</dbReference>
<evidence type="ECO:0000256" key="4">
    <source>
        <dbReference type="ARBA" id="ARBA00022490"/>
    </source>
</evidence>
<keyword evidence="4" id="KW-0963">Cytoplasm</keyword>
<evidence type="ECO:0000313" key="9">
    <source>
        <dbReference type="Proteomes" id="UP000271087"/>
    </source>
</evidence>
<comment type="subcellular location">
    <subcellularLocation>
        <location evidence="1">Cytoplasm</location>
    </subcellularLocation>
    <subcellularLocation>
        <location evidence="2">Nucleus</location>
        <location evidence="2">Nucleolus</location>
    </subcellularLocation>
</comment>
<dbReference type="InterPro" id="IPR027408">
    <property type="entry name" value="PNPase/RNase_PH_dom_sf"/>
</dbReference>
<dbReference type="GO" id="GO:0016075">
    <property type="term" value="P:rRNA catabolic process"/>
    <property type="evidence" value="ECO:0007669"/>
    <property type="project" value="TreeGrafter"/>
</dbReference>
<dbReference type="STRING" id="42157.A0A182ECN0"/>
<dbReference type="SUPFAM" id="SSF54211">
    <property type="entry name" value="Ribosomal protein S5 domain 2-like"/>
    <property type="match status" value="1"/>
</dbReference>
<dbReference type="SUPFAM" id="SSF55666">
    <property type="entry name" value="Ribonuclease PH domain 2-like"/>
    <property type="match status" value="1"/>
</dbReference>
<dbReference type="GO" id="GO:0005730">
    <property type="term" value="C:nucleolus"/>
    <property type="evidence" value="ECO:0007669"/>
    <property type="project" value="UniProtKB-SubCell"/>
</dbReference>
<dbReference type="WBParaSite" id="nOo.2.0.1.t05824-RA">
    <property type="protein sequence ID" value="nOo.2.0.1.t05824-RA"/>
    <property type="gene ID" value="nOo.2.0.1.g05824"/>
</dbReference>
<dbReference type="GO" id="GO:0000176">
    <property type="term" value="C:nuclear exosome (RNase complex)"/>
    <property type="evidence" value="ECO:0007669"/>
    <property type="project" value="TreeGrafter"/>
</dbReference>
<dbReference type="Pfam" id="PF01138">
    <property type="entry name" value="RNase_PH"/>
    <property type="match status" value="1"/>
</dbReference>
<dbReference type="PANTHER" id="PTHR11097">
    <property type="entry name" value="EXOSOME COMPLEX EXONUCLEASE RIBOSOMAL RNA PROCESSING PROTEIN"/>
    <property type="match status" value="1"/>
</dbReference>
<feature type="domain" description="Exoribonuclease phosphorolytic" evidence="7">
    <location>
        <begin position="74"/>
        <end position="207"/>
    </location>
</feature>
<dbReference type="GO" id="GO:0034473">
    <property type="term" value="P:U1 snRNA 3'-end processing"/>
    <property type="evidence" value="ECO:0007669"/>
    <property type="project" value="TreeGrafter"/>
</dbReference>
<evidence type="ECO:0000256" key="6">
    <source>
        <dbReference type="ARBA" id="ARBA00042523"/>
    </source>
</evidence>
<evidence type="ECO:0000256" key="5">
    <source>
        <dbReference type="ARBA" id="ARBA00022835"/>
    </source>
</evidence>
<dbReference type="GO" id="GO:0071038">
    <property type="term" value="P:TRAMP-dependent tRNA surveillance pathway"/>
    <property type="evidence" value="ECO:0007669"/>
    <property type="project" value="TreeGrafter"/>
</dbReference>
<dbReference type="OrthoDB" id="272245at2759"/>
<dbReference type="InterPro" id="IPR050590">
    <property type="entry name" value="Exosome_comp_Rrp42_subfam"/>
</dbReference>
<dbReference type="GO" id="GO:0034476">
    <property type="term" value="P:U5 snRNA 3'-end processing"/>
    <property type="evidence" value="ECO:0007669"/>
    <property type="project" value="TreeGrafter"/>
</dbReference>
<dbReference type="EMBL" id="UYRW01001656">
    <property type="protein sequence ID" value="VDK79632.1"/>
    <property type="molecule type" value="Genomic_DNA"/>
</dbReference>
<dbReference type="PANTHER" id="PTHR11097:SF8">
    <property type="entry name" value="EXOSOME COMPLEX COMPONENT RRP42"/>
    <property type="match status" value="1"/>
</dbReference>
<dbReference type="Proteomes" id="UP000271087">
    <property type="component" value="Unassembled WGS sequence"/>
</dbReference>
<dbReference type="CDD" id="cd11367">
    <property type="entry name" value="RNase_PH_RRP42"/>
    <property type="match status" value="1"/>
</dbReference>
<accession>A0A182ECN0</accession>
<dbReference type="GO" id="GO:0000177">
    <property type="term" value="C:cytoplasmic exosome (RNase complex)"/>
    <property type="evidence" value="ECO:0007669"/>
    <property type="project" value="TreeGrafter"/>
</dbReference>
<dbReference type="InterPro" id="IPR020568">
    <property type="entry name" value="Ribosomal_Su5_D2-typ_SF"/>
</dbReference>
<dbReference type="InterPro" id="IPR036345">
    <property type="entry name" value="ExoRNase_PH_dom2_sf"/>
</dbReference>
<dbReference type="GO" id="GO:0034475">
    <property type="term" value="P:U4 snRNA 3'-end processing"/>
    <property type="evidence" value="ECO:0007669"/>
    <property type="project" value="TreeGrafter"/>
</dbReference>
<keyword evidence="9" id="KW-1185">Reference proteome</keyword>
<reference evidence="8 9" key="2">
    <citation type="submission" date="2018-08" db="EMBL/GenBank/DDBJ databases">
        <authorList>
            <person name="Laetsch R D."/>
            <person name="Stevens L."/>
            <person name="Kumar S."/>
            <person name="Blaxter L. M."/>
        </authorList>
    </citation>
    <scope>NUCLEOTIDE SEQUENCE [LARGE SCALE GENOMIC DNA]</scope>
</reference>
<evidence type="ECO:0000313" key="8">
    <source>
        <dbReference type="EMBL" id="VDK79632.1"/>
    </source>
</evidence>
<dbReference type="GO" id="GO:0071035">
    <property type="term" value="P:nuclear polyadenylation-dependent rRNA catabolic process"/>
    <property type="evidence" value="ECO:0007669"/>
    <property type="project" value="TreeGrafter"/>
</dbReference>
<dbReference type="GO" id="GO:0035925">
    <property type="term" value="F:mRNA 3'-UTR AU-rich region binding"/>
    <property type="evidence" value="ECO:0007669"/>
    <property type="project" value="TreeGrafter"/>
</dbReference>
<proteinExistence type="inferred from homology"/>
<organism evidence="10">
    <name type="scientific">Onchocerca ochengi</name>
    <name type="common">Filarial nematode worm</name>
    <dbReference type="NCBI Taxonomy" id="42157"/>
    <lineage>
        <taxon>Eukaryota</taxon>
        <taxon>Metazoa</taxon>
        <taxon>Ecdysozoa</taxon>
        <taxon>Nematoda</taxon>
        <taxon>Chromadorea</taxon>
        <taxon>Rhabditida</taxon>
        <taxon>Spirurina</taxon>
        <taxon>Spiruromorpha</taxon>
        <taxon>Filarioidea</taxon>
        <taxon>Onchocercidae</taxon>
        <taxon>Onchocerca</taxon>
    </lineage>
</organism>
<keyword evidence="5" id="KW-0271">Exosome</keyword>
<name>A0A182ECN0_ONCOC</name>
<comment type="similarity">
    <text evidence="3">Belongs to the RNase PH family.</text>
</comment>
<evidence type="ECO:0000313" key="10">
    <source>
        <dbReference type="WBParaSite" id="nOo.2.0.1.t05824-RA"/>
    </source>
</evidence>
<dbReference type="GO" id="GO:0000467">
    <property type="term" value="P:exonucleolytic trimming to generate mature 3'-end of 5.8S rRNA from tricistronic rRNA transcript (SSU-rRNA, 5.8S rRNA, LSU-rRNA)"/>
    <property type="evidence" value="ECO:0007669"/>
    <property type="project" value="TreeGrafter"/>
</dbReference>
<evidence type="ECO:0000256" key="2">
    <source>
        <dbReference type="ARBA" id="ARBA00004604"/>
    </source>
</evidence>
<dbReference type="AlphaFoldDB" id="A0A182ECN0"/>
<dbReference type="Gene3D" id="3.30.230.70">
    <property type="entry name" value="GHMP Kinase, N-terminal domain"/>
    <property type="match status" value="1"/>
</dbReference>